<sequence>MKAARIATLRPMMPVEELARLMGSQWSPPDGDGRVPDTFSRGFSVQVDMAGKVGKVGFYKTFQAKEMIEGLSIGMPLADALSARSGLQRLPDDPEMPAGWTQYADRTEAGFALLMRVRDNRVGALEISNPEAVYPEPEKLLADPRLTLAYDLLREPQCLQPATHRDTHWNGGWSLGLPPGITPHQWPLSKSLGYPLRHAFTLHLPAQYRTQGADYVALSLFVDDQLEELPSSEAIEAFFAAELSPQPPSDPALMPFWEHRRARHPMNFEMSDILGTAYVAIWLTQAEFDGALCPVPELTGNPLLKQAPGWLVQSYADYFYDMKVRNFDAPALAWLPGEGRTAGIETAFPIRAQVREGDPNVGKPPREWDHECRDSGYVTAFSEQGDALDLKRLHGRNHLGGTMFPEQAYPEFGPYYLEFEEDFGGFNFGGGNGQLDLQKMELDWACG</sequence>
<evidence type="ECO:0000313" key="3">
    <source>
        <dbReference type="Proteomes" id="UP000634530"/>
    </source>
</evidence>
<evidence type="ECO:0000259" key="1">
    <source>
        <dbReference type="Pfam" id="PF23917"/>
    </source>
</evidence>
<evidence type="ECO:0000313" key="2">
    <source>
        <dbReference type="EMBL" id="QXI31671.1"/>
    </source>
</evidence>
<organism evidence="2 3">
    <name type="scientific">Pseudomonas vanderleydeniana</name>
    <dbReference type="NCBI Taxonomy" id="2745495"/>
    <lineage>
        <taxon>Bacteria</taxon>
        <taxon>Pseudomonadati</taxon>
        <taxon>Pseudomonadota</taxon>
        <taxon>Gammaproteobacteria</taxon>
        <taxon>Pseudomonadales</taxon>
        <taxon>Pseudomonadaceae</taxon>
        <taxon>Pseudomonas</taxon>
    </lineage>
</organism>
<dbReference type="RefSeq" id="WP_186679690.1">
    <property type="nucleotide sequence ID" value="NZ_CP077093.1"/>
</dbReference>
<name>A0A9E6PS18_9PSED</name>
<protein>
    <recommendedName>
        <fullName evidence="1">DUF7256 domain-containing protein</fullName>
    </recommendedName>
</protein>
<reference evidence="2 3" key="1">
    <citation type="journal article" date="2020" name="Microorganisms">
        <title>Reliable Identification of Environmental Pseudomonas Isolates Using the rpoD Gene.</title>
        <authorList>
            <consortium name="The Broad Institute Genome Sequencing Platform"/>
            <person name="Girard L."/>
            <person name="Lood C."/>
            <person name="Rokni-Zadeh H."/>
            <person name="van Noort V."/>
            <person name="Lavigne R."/>
            <person name="De Mot R."/>
        </authorList>
    </citation>
    <scope>NUCLEOTIDE SEQUENCE [LARGE SCALE GENOMIC DNA]</scope>
    <source>
        <strain evidence="2 3">RW8P3</strain>
    </source>
</reference>
<accession>A0A9E6PS18</accession>
<dbReference type="KEGG" id="pvw:HU752_012630"/>
<dbReference type="Proteomes" id="UP000634530">
    <property type="component" value="Chromosome"/>
</dbReference>
<feature type="domain" description="DUF7256" evidence="1">
    <location>
        <begin position="5"/>
        <end position="136"/>
    </location>
</feature>
<dbReference type="EMBL" id="CP077093">
    <property type="protein sequence ID" value="QXI31671.1"/>
    <property type="molecule type" value="Genomic_DNA"/>
</dbReference>
<dbReference type="Pfam" id="PF23917">
    <property type="entry name" value="DUF7256"/>
    <property type="match status" value="1"/>
</dbReference>
<reference evidence="2 3" key="2">
    <citation type="journal article" date="2021" name="Microorganisms">
        <title>The Ever-Expanding Pseudomonas Genus: Description of 43 New Species and Partition of the Pseudomonas putida Group.</title>
        <authorList>
            <person name="Girard L."/>
            <person name="Lood C."/>
            <person name="Hofte M."/>
            <person name="Vandamme P."/>
            <person name="Rokni-Zadeh H."/>
            <person name="van Noort V."/>
            <person name="Lavigne R."/>
            <person name="De Mot R."/>
        </authorList>
    </citation>
    <scope>NUCLEOTIDE SEQUENCE [LARGE SCALE GENOMIC DNA]</scope>
    <source>
        <strain evidence="2 3">RW8P3</strain>
    </source>
</reference>
<dbReference type="InterPro" id="IPR055680">
    <property type="entry name" value="DUF7256"/>
</dbReference>
<gene>
    <name evidence="2" type="ORF">HU752_012630</name>
</gene>
<proteinExistence type="predicted"/>
<keyword evidence="3" id="KW-1185">Reference proteome</keyword>
<dbReference type="AlphaFoldDB" id="A0A9E6PS18"/>